<dbReference type="AlphaFoldDB" id="A0A915YJ23"/>
<dbReference type="KEGG" id="aup:AsAng_0048660"/>
<name>A0A915YJ23_9BACT</name>
<evidence type="ECO:0000313" key="2">
    <source>
        <dbReference type="Proteomes" id="UP001060919"/>
    </source>
</evidence>
<proteinExistence type="predicted"/>
<organism evidence="1 2">
    <name type="scientific">Aureispira anguillae</name>
    <dbReference type="NCBI Taxonomy" id="2864201"/>
    <lineage>
        <taxon>Bacteria</taxon>
        <taxon>Pseudomonadati</taxon>
        <taxon>Bacteroidota</taxon>
        <taxon>Saprospiria</taxon>
        <taxon>Saprospirales</taxon>
        <taxon>Saprospiraceae</taxon>
        <taxon>Aureispira</taxon>
    </lineage>
</organism>
<dbReference type="RefSeq" id="WP_264789333.1">
    <property type="nucleotide sequence ID" value="NZ_AP026867.1"/>
</dbReference>
<evidence type="ECO:0000313" key="1">
    <source>
        <dbReference type="EMBL" id="BDS14099.1"/>
    </source>
</evidence>
<dbReference type="Proteomes" id="UP001060919">
    <property type="component" value="Chromosome"/>
</dbReference>
<dbReference type="EMBL" id="AP026867">
    <property type="protein sequence ID" value="BDS14099.1"/>
    <property type="molecule type" value="Genomic_DNA"/>
</dbReference>
<sequence length="79" mass="8848">MRERFKYSKRRALFMALFNITNQTLINPKKEFDIDSLINDAVSGFAYGGSLDIIESLSNSSHSCDCQLSKGDATINIPE</sequence>
<accession>A0A915YJ23</accession>
<gene>
    <name evidence="1" type="ORF">AsAng_0048660</name>
</gene>
<reference evidence="1" key="1">
    <citation type="submission" date="2022-09" db="EMBL/GenBank/DDBJ databases">
        <title>Aureispira anguillicida sp. nov., isolated from Leptocephalus of Japanese eel Anguilla japonica.</title>
        <authorList>
            <person name="Yuasa K."/>
            <person name="Mekata T."/>
            <person name="Ikunari K."/>
        </authorList>
    </citation>
    <scope>NUCLEOTIDE SEQUENCE</scope>
    <source>
        <strain evidence="1">EL160426</strain>
    </source>
</reference>
<protein>
    <submittedName>
        <fullName evidence="1">Uncharacterized protein</fullName>
    </submittedName>
</protein>
<keyword evidence="2" id="KW-1185">Reference proteome</keyword>